<sequence>MEVSYARPPNILDQRMHRTLEKNAEANWSNLVRGFKTPETSADRLKTRLTTEYEDRCFWKGLMGMVGSSSCPPPSALDCAAADLAEGGGKAHKDKVHGCTNDIADWKF</sequence>
<reference evidence="1" key="1">
    <citation type="submission" date="2022-07" db="EMBL/GenBank/DDBJ databases">
        <title>Genome analysis of Parmales, a sister group of diatoms, reveals the evolutionary specialization of diatoms from phago-mixotrophs to photoautotrophs.</title>
        <authorList>
            <person name="Ban H."/>
            <person name="Sato S."/>
            <person name="Yoshikawa S."/>
            <person name="Kazumasa Y."/>
            <person name="Nakamura Y."/>
            <person name="Ichinomiya M."/>
            <person name="Saitoh K."/>
            <person name="Sato N."/>
            <person name="Blanc-Mathieu R."/>
            <person name="Endo H."/>
            <person name="Kuwata A."/>
            <person name="Ogata H."/>
        </authorList>
    </citation>
    <scope>NUCLEOTIDE SEQUENCE</scope>
</reference>
<gene>
    <name evidence="1" type="ORF">TrRE_jg5595</name>
</gene>
<comment type="caution">
    <text evidence="1">The sequence shown here is derived from an EMBL/GenBank/DDBJ whole genome shotgun (WGS) entry which is preliminary data.</text>
</comment>
<evidence type="ECO:0000313" key="2">
    <source>
        <dbReference type="Proteomes" id="UP001165082"/>
    </source>
</evidence>
<accession>A0A9W7FXK1</accession>
<dbReference type="AlphaFoldDB" id="A0A9W7FXK1"/>
<dbReference type="Proteomes" id="UP001165082">
    <property type="component" value="Unassembled WGS sequence"/>
</dbReference>
<dbReference type="EMBL" id="BRXZ01006895">
    <property type="protein sequence ID" value="GMI21514.1"/>
    <property type="molecule type" value="Genomic_DNA"/>
</dbReference>
<proteinExistence type="predicted"/>
<organism evidence="1 2">
    <name type="scientific">Triparma retinervis</name>
    <dbReference type="NCBI Taxonomy" id="2557542"/>
    <lineage>
        <taxon>Eukaryota</taxon>
        <taxon>Sar</taxon>
        <taxon>Stramenopiles</taxon>
        <taxon>Ochrophyta</taxon>
        <taxon>Bolidophyceae</taxon>
        <taxon>Parmales</taxon>
        <taxon>Triparmaceae</taxon>
        <taxon>Triparma</taxon>
    </lineage>
</organism>
<name>A0A9W7FXK1_9STRA</name>
<dbReference type="OrthoDB" id="10517292at2759"/>
<keyword evidence="2" id="KW-1185">Reference proteome</keyword>
<protein>
    <submittedName>
        <fullName evidence="1">Uncharacterized protein</fullName>
    </submittedName>
</protein>
<evidence type="ECO:0000313" key="1">
    <source>
        <dbReference type="EMBL" id="GMI21514.1"/>
    </source>
</evidence>